<dbReference type="PROSITE" id="PS00028">
    <property type="entry name" value="ZINC_FINGER_C2H2_1"/>
    <property type="match status" value="1"/>
</dbReference>
<accession>A0ABQ0G2Z6</accession>
<sequence>MVESNIQPGRELRCFSLPKVMLNHPSSWLWYGRRVQKPPFASLTRKLSSAKQAPPPGGAGNGIACSISGCGKLFPDTDALAHHALEHLRLIRPWTSVFIHAGELTLNEFRQYSGCCEACGEVWPARRFLAEHAMGGGNACQPASVIGARTLYSRCCALRDGTERSLPVVSVKATGQPMIRVEWWYYPPGLLMSSTDTAYVLSNVEVPVPPTTGTDLSVPTAVYRPLPLADVYRMMGEVKAVHMDPRPIPIQAQMPAGQPPEQQPVRPPPVDTPQAGPAVFEFLLVSPPPFPARQETRTNVTQPVETKTTVLWDDMTDDGDESNFDSDGPAWSDAEDGE</sequence>
<feature type="domain" description="C2H2-type" evidence="2">
    <location>
        <begin position="65"/>
        <end position="87"/>
    </location>
</feature>
<evidence type="ECO:0000313" key="3">
    <source>
        <dbReference type="EMBL" id="GAB1312115.1"/>
    </source>
</evidence>
<comment type="caution">
    <text evidence="3">The sequence shown here is derived from an EMBL/GenBank/DDBJ whole genome shotgun (WGS) entry which is preliminary data.</text>
</comment>
<feature type="region of interest" description="Disordered" evidence="1">
    <location>
        <begin position="290"/>
        <end position="338"/>
    </location>
</feature>
<keyword evidence="4" id="KW-1185">Reference proteome</keyword>
<feature type="compositionally biased region" description="Polar residues" evidence="1">
    <location>
        <begin position="297"/>
        <end position="309"/>
    </location>
</feature>
<organism evidence="3 4">
    <name type="scientific">Madurella fahalii</name>
    <dbReference type="NCBI Taxonomy" id="1157608"/>
    <lineage>
        <taxon>Eukaryota</taxon>
        <taxon>Fungi</taxon>
        <taxon>Dikarya</taxon>
        <taxon>Ascomycota</taxon>
        <taxon>Pezizomycotina</taxon>
        <taxon>Sordariomycetes</taxon>
        <taxon>Sordariomycetidae</taxon>
        <taxon>Sordariales</taxon>
        <taxon>Sordariales incertae sedis</taxon>
        <taxon>Madurella</taxon>
    </lineage>
</organism>
<feature type="compositionally biased region" description="Pro residues" evidence="1">
    <location>
        <begin position="257"/>
        <end position="271"/>
    </location>
</feature>
<evidence type="ECO:0000259" key="2">
    <source>
        <dbReference type="PROSITE" id="PS00028"/>
    </source>
</evidence>
<dbReference type="InterPro" id="IPR013087">
    <property type="entry name" value="Znf_C2H2_type"/>
</dbReference>
<dbReference type="RefSeq" id="XP_070913848.1">
    <property type="nucleotide sequence ID" value="XM_071057747.1"/>
</dbReference>
<proteinExistence type="predicted"/>
<evidence type="ECO:0000256" key="1">
    <source>
        <dbReference type="SAM" id="MobiDB-lite"/>
    </source>
</evidence>
<dbReference type="EMBL" id="BAAFSV010000001">
    <property type="protein sequence ID" value="GAB1312115.1"/>
    <property type="molecule type" value="Genomic_DNA"/>
</dbReference>
<evidence type="ECO:0000313" key="4">
    <source>
        <dbReference type="Proteomes" id="UP001628179"/>
    </source>
</evidence>
<dbReference type="Proteomes" id="UP001628179">
    <property type="component" value="Unassembled WGS sequence"/>
</dbReference>
<feature type="region of interest" description="Disordered" evidence="1">
    <location>
        <begin position="249"/>
        <end position="275"/>
    </location>
</feature>
<feature type="compositionally biased region" description="Acidic residues" evidence="1">
    <location>
        <begin position="314"/>
        <end position="324"/>
    </location>
</feature>
<reference evidence="3 4" key="1">
    <citation type="submission" date="2024-09" db="EMBL/GenBank/DDBJ databases">
        <title>Itraconazole resistance in Madurella fahalii resulting from another homologue of gene encoding cytochrome P450 14-alpha sterol demethylase (CYP51).</title>
        <authorList>
            <person name="Yoshioka I."/>
            <person name="Fahal A.H."/>
            <person name="Kaneko S."/>
            <person name="Yaguchi T."/>
        </authorList>
    </citation>
    <scope>NUCLEOTIDE SEQUENCE [LARGE SCALE GENOMIC DNA]</scope>
    <source>
        <strain evidence="3 4">IFM 68171</strain>
    </source>
</reference>
<dbReference type="GeneID" id="98173070"/>
<protein>
    <submittedName>
        <fullName evidence="3">PR domain zinc finger protein 15</fullName>
    </submittedName>
</protein>
<name>A0ABQ0G2Z6_9PEZI</name>
<gene>
    <name evidence="3" type="ORF">MFIFM68171_02325</name>
</gene>